<reference evidence="11" key="1">
    <citation type="submission" date="2020-05" db="EMBL/GenBank/DDBJ databases">
        <authorList>
            <person name="Chiriac C."/>
            <person name="Salcher M."/>
            <person name="Ghai R."/>
            <person name="Kavagutti S V."/>
        </authorList>
    </citation>
    <scope>NUCLEOTIDE SEQUENCE</scope>
</reference>
<evidence type="ECO:0000259" key="3">
    <source>
        <dbReference type="Pfam" id="PF00905"/>
    </source>
</evidence>
<organism evidence="11">
    <name type="scientific">freshwater metagenome</name>
    <dbReference type="NCBI Taxonomy" id="449393"/>
    <lineage>
        <taxon>unclassified sequences</taxon>
        <taxon>metagenomes</taxon>
        <taxon>ecological metagenomes</taxon>
    </lineage>
</organism>
<dbReference type="EMBL" id="CAFBNI010000015">
    <property type="protein sequence ID" value="CAB4940030.1"/>
    <property type="molecule type" value="Genomic_DNA"/>
</dbReference>
<sequence length="596" mass="63172">MTRNTLVERRIKFLVAGSFVVLLAFSVRLVDVQAVRAAGISAKVTNELTKKKILPAPRGTITDVNGSELARSVISYRVIVDQSIIANPAKLAAIAAPILGMNTANLTAQLTGSRRYVVIAQSISPTVWNSLTASIKSYNENLGKSKDGASQQLAGFFSERLYTREYPSGFLAASVVGFINQAGVGAAGLEYAQNTLLTGTDGEYLYENGGGAIIPGTQQVTVEEKKGNSIKLTIDKDIQYVAMKAISDVVKSSHAKSGTVIVMDPKTGQVLAQATYPTYNPADTKNTDPSKFKNPAVEDVYEPGSTGKVITYAAALEEKKITPLSIFTIPYAIKVSDHTFHDHEKHATQRLTATGALAVSSNTGAIQVGQTISNDTLYSYLTKFGIGSKTGTQLPGESSGLLSKVKDWSGTTAPTVAFGQGYSLTAMQATSVFSTIANDGVRVAPTVIAGTSDASGNFTPSAKRAAERVISPETAKQLRLMMESVVSASGTAESAAIPGYRVAGKTGTAMRIDDSCSCYRGYTASFIGFAPADKPAFVVSVTIQAPQGIHWGGYLGGPVFKKVMSFVLQDKRIPPTLTQKTIYPLNEKDLKASQKP</sequence>
<evidence type="ECO:0000256" key="1">
    <source>
        <dbReference type="ARBA" id="ARBA00004370"/>
    </source>
</evidence>
<evidence type="ECO:0000313" key="6">
    <source>
        <dbReference type="EMBL" id="CAB4664424.1"/>
    </source>
</evidence>
<dbReference type="GO" id="GO:0005886">
    <property type="term" value="C:plasma membrane"/>
    <property type="evidence" value="ECO:0007669"/>
    <property type="project" value="TreeGrafter"/>
</dbReference>
<dbReference type="EMBL" id="CAFAAE010000018">
    <property type="protein sequence ID" value="CAB4786108.1"/>
    <property type="molecule type" value="Genomic_DNA"/>
</dbReference>
<evidence type="ECO:0000313" key="10">
    <source>
        <dbReference type="EMBL" id="CAB4977195.1"/>
    </source>
</evidence>
<dbReference type="EMBL" id="CAEZUF010000014">
    <property type="protein sequence ID" value="CAB4586538.1"/>
    <property type="molecule type" value="Genomic_DNA"/>
</dbReference>
<comment type="subcellular location">
    <subcellularLocation>
        <location evidence="1">Membrane</location>
    </subcellularLocation>
</comment>
<feature type="domain" description="Penicillin-binding protein transpeptidase" evidence="3">
    <location>
        <begin position="258"/>
        <end position="564"/>
    </location>
</feature>
<dbReference type="Pfam" id="PF00905">
    <property type="entry name" value="Transpeptidase"/>
    <property type="match status" value="1"/>
</dbReference>
<gene>
    <name evidence="5" type="ORF">UFOPK1791_00276</name>
    <name evidence="6" type="ORF">UFOPK2312_00202</name>
    <name evidence="7" type="ORF">UFOPK2802_00526</name>
    <name evidence="8" type="ORF">UFOPK2982_00232</name>
    <name evidence="9" type="ORF">UFOPK3783_00261</name>
    <name evidence="10" type="ORF">UFOPK3948_00531</name>
    <name evidence="11" type="ORF">UFOPK4113_00145</name>
    <name evidence="12" type="ORF">UFOPK4355_00423</name>
</gene>
<dbReference type="EMBL" id="CAEZWY010000011">
    <property type="protein sequence ID" value="CAB4664424.1"/>
    <property type="molecule type" value="Genomic_DNA"/>
</dbReference>
<dbReference type="Gene3D" id="3.90.1310.10">
    <property type="entry name" value="Penicillin-binding protein 2a (Domain 2)"/>
    <property type="match status" value="1"/>
</dbReference>
<evidence type="ECO:0000313" key="11">
    <source>
        <dbReference type="EMBL" id="CAB5008176.1"/>
    </source>
</evidence>
<evidence type="ECO:0000313" key="9">
    <source>
        <dbReference type="EMBL" id="CAB4940030.1"/>
    </source>
</evidence>
<accession>A0A6J7PS81</accession>
<dbReference type="InterPro" id="IPR005311">
    <property type="entry name" value="PBP_dimer"/>
</dbReference>
<dbReference type="SUPFAM" id="SSF56601">
    <property type="entry name" value="beta-lactamase/transpeptidase-like"/>
    <property type="match status" value="1"/>
</dbReference>
<dbReference type="GO" id="GO:0071555">
    <property type="term" value="P:cell wall organization"/>
    <property type="evidence" value="ECO:0007669"/>
    <property type="project" value="TreeGrafter"/>
</dbReference>
<evidence type="ECO:0000259" key="4">
    <source>
        <dbReference type="Pfam" id="PF03717"/>
    </source>
</evidence>
<dbReference type="EMBL" id="CAFBPL010000007">
    <property type="protein sequence ID" value="CAB5008176.1"/>
    <property type="molecule type" value="Genomic_DNA"/>
</dbReference>
<evidence type="ECO:0000313" key="5">
    <source>
        <dbReference type="EMBL" id="CAB4586538.1"/>
    </source>
</evidence>
<protein>
    <submittedName>
        <fullName evidence="11">Unannotated protein</fullName>
    </submittedName>
</protein>
<keyword evidence="2" id="KW-0472">Membrane</keyword>
<name>A0A6J7PS81_9ZZZZ</name>
<dbReference type="PANTHER" id="PTHR30627:SF1">
    <property type="entry name" value="PEPTIDOGLYCAN D,D-TRANSPEPTIDASE FTSI"/>
    <property type="match status" value="1"/>
</dbReference>
<evidence type="ECO:0000313" key="8">
    <source>
        <dbReference type="EMBL" id="CAB4786108.1"/>
    </source>
</evidence>
<feature type="domain" description="Penicillin-binding protein dimerisation" evidence="4">
    <location>
        <begin position="54"/>
        <end position="207"/>
    </location>
</feature>
<dbReference type="PANTHER" id="PTHR30627">
    <property type="entry name" value="PEPTIDOGLYCAN D,D-TRANSPEPTIDASE"/>
    <property type="match status" value="1"/>
</dbReference>
<evidence type="ECO:0000313" key="12">
    <source>
        <dbReference type="EMBL" id="CAB5062190.1"/>
    </source>
</evidence>
<dbReference type="Pfam" id="PF03717">
    <property type="entry name" value="PBP_dimer"/>
    <property type="match status" value="1"/>
</dbReference>
<dbReference type="GO" id="GO:0008658">
    <property type="term" value="F:penicillin binding"/>
    <property type="evidence" value="ECO:0007669"/>
    <property type="project" value="InterPro"/>
</dbReference>
<dbReference type="Gene3D" id="3.40.710.10">
    <property type="entry name" value="DD-peptidase/beta-lactamase superfamily"/>
    <property type="match status" value="1"/>
</dbReference>
<proteinExistence type="predicted"/>
<evidence type="ECO:0000313" key="7">
    <source>
        <dbReference type="EMBL" id="CAB4740783.1"/>
    </source>
</evidence>
<dbReference type="AlphaFoldDB" id="A0A6J7PS81"/>
<dbReference type="EMBL" id="CAEZYX010000039">
    <property type="protein sequence ID" value="CAB4740783.1"/>
    <property type="molecule type" value="Genomic_DNA"/>
</dbReference>
<evidence type="ECO:0000256" key="2">
    <source>
        <dbReference type="ARBA" id="ARBA00023136"/>
    </source>
</evidence>
<dbReference type="InterPro" id="IPR012338">
    <property type="entry name" value="Beta-lactam/transpept-like"/>
</dbReference>
<dbReference type="InterPro" id="IPR036138">
    <property type="entry name" value="PBP_dimer_sf"/>
</dbReference>
<dbReference type="EMBL" id="CAFBQT010000035">
    <property type="protein sequence ID" value="CAB5062190.1"/>
    <property type="molecule type" value="Genomic_DNA"/>
</dbReference>
<dbReference type="Gene3D" id="3.30.450.330">
    <property type="match status" value="1"/>
</dbReference>
<dbReference type="InterPro" id="IPR050515">
    <property type="entry name" value="Beta-lactam/transpept"/>
</dbReference>
<dbReference type="EMBL" id="CAFBOI010000045">
    <property type="protein sequence ID" value="CAB4977195.1"/>
    <property type="molecule type" value="Genomic_DNA"/>
</dbReference>
<dbReference type="InterPro" id="IPR001460">
    <property type="entry name" value="PCN-bd_Tpept"/>
</dbReference>
<dbReference type="SUPFAM" id="SSF56519">
    <property type="entry name" value="Penicillin binding protein dimerisation domain"/>
    <property type="match status" value="1"/>
</dbReference>